<dbReference type="InterPro" id="IPR011006">
    <property type="entry name" value="CheY-like_superfamily"/>
</dbReference>
<organism evidence="2 3">
    <name type="scientific">Candidatus Liberibacter solanacearum</name>
    <dbReference type="NCBI Taxonomy" id="556287"/>
    <lineage>
        <taxon>Bacteria</taxon>
        <taxon>Pseudomonadati</taxon>
        <taxon>Pseudomonadota</taxon>
        <taxon>Alphaproteobacteria</taxon>
        <taxon>Hyphomicrobiales</taxon>
        <taxon>Rhizobiaceae</taxon>
        <taxon>Liberibacter</taxon>
    </lineage>
</organism>
<gene>
    <name evidence="2" type="ORF">DJ66_0505</name>
</gene>
<proteinExistence type="predicted"/>
<comment type="caution">
    <text evidence="2">The sequence shown here is derived from an EMBL/GenBank/DDBJ whole genome shotgun (WGS) entry which is preliminary data.</text>
</comment>
<accession>A0A094YYU4</accession>
<keyword evidence="3" id="KW-1185">Reference proteome</keyword>
<keyword evidence="1" id="KW-1133">Transmembrane helix</keyword>
<dbReference type="AlphaFoldDB" id="A0A094YYU4"/>
<dbReference type="PATRIC" id="fig|556287.8.peg.476"/>
<dbReference type="EMBL" id="JMTK01000002">
    <property type="protein sequence ID" value="KJZ81781.1"/>
    <property type="molecule type" value="Genomic_DNA"/>
</dbReference>
<evidence type="ECO:0000256" key="1">
    <source>
        <dbReference type="SAM" id="Phobius"/>
    </source>
</evidence>
<keyword evidence="1" id="KW-0812">Transmembrane</keyword>
<dbReference type="SUPFAM" id="SSF52172">
    <property type="entry name" value="CheY-like"/>
    <property type="match status" value="1"/>
</dbReference>
<reference evidence="2 3" key="1">
    <citation type="journal article" date="2015" name="Phytopathology">
        <title>Genomes of Candidatus Liberibacter solanacearum haplotype A from New Zealand and the USA suggest significant genome plasticity in the species.</title>
        <authorList>
            <person name="Thompson S.M."/>
            <person name="Johnson C.P."/>
            <person name="Lu A.Y."/>
            <person name="Frampton R.A."/>
            <person name="Sullivan K.L."/>
            <person name="Fiers M.W."/>
            <person name="Crowhurst R.N."/>
            <person name="Pitman A.R."/>
            <person name="Scott I."/>
            <person name="Gudmestad N.C."/>
            <person name="Smith G.R."/>
        </authorList>
    </citation>
    <scope>NUCLEOTIDE SEQUENCE [LARGE SCALE GENOMIC DNA]</scope>
    <source>
        <strain evidence="2 3">LsoNZ1</strain>
    </source>
</reference>
<dbReference type="Proteomes" id="UP000033731">
    <property type="component" value="Unassembled WGS sequence"/>
</dbReference>
<protein>
    <recommendedName>
        <fullName evidence="4">Response regulatory domain-containing protein</fullName>
    </recommendedName>
</protein>
<name>A0A094YYU4_9HYPH</name>
<keyword evidence="1" id="KW-0472">Membrane</keyword>
<evidence type="ECO:0008006" key="4">
    <source>
        <dbReference type="Google" id="ProtNLM"/>
    </source>
</evidence>
<sequence>MDSSFAEMAHYMPRFILLDIQMVGYLGNSLAFLDKMKEIYPDILVLMISDQENIDNVYFIYKAWSF</sequence>
<evidence type="ECO:0000313" key="2">
    <source>
        <dbReference type="EMBL" id="KJZ81781.1"/>
    </source>
</evidence>
<evidence type="ECO:0000313" key="3">
    <source>
        <dbReference type="Proteomes" id="UP000033731"/>
    </source>
</evidence>
<feature type="transmembrane region" description="Helical" evidence="1">
    <location>
        <begin position="12"/>
        <end position="33"/>
    </location>
</feature>